<dbReference type="STRING" id="688867.SAMN05660236_5007"/>
<keyword evidence="3" id="KW-1185">Reference proteome</keyword>
<evidence type="ECO:0000259" key="1">
    <source>
        <dbReference type="Pfam" id="PF07995"/>
    </source>
</evidence>
<dbReference type="InterPro" id="IPR011041">
    <property type="entry name" value="Quinoprot_gluc/sorb_DH_b-prop"/>
</dbReference>
<dbReference type="EMBL" id="FUZU01000004">
    <property type="protein sequence ID" value="SKC85952.1"/>
    <property type="molecule type" value="Genomic_DNA"/>
</dbReference>
<name>A0A1T5MCL9_9BACT</name>
<dbReference type="InterPro" id="IPR012938">
    <property type="entry name" value="Glc/Sorbosone_DH"/>
</dbReference>
<dbReference type="PANTHER" id="PTHR19328:SF13">
    <property type="entry name" value="HIPL1 PROTEIN"/>
    <property type="match status" value="1"/>
</dbReference>
<feature type="domain" description="Glucose/Sorbosone dehydrogenase" evidence="1">
    <location>
        <begin position="30"/>
        <end position="345"/>
    </location>
</feature>
<sequence length="368" mass="40906">MLTACDDWFDDDGDDDDVPAYHDETYADHLDTPWEMVFAPDGRLFFTQRPGSVAVVDNGKVSVWLGLDSVVLEVGESGLLGFTLDPQFSQNGYVYIGYTYAASKAPLKLVNKLVRYKENTSKKPVFDKVLMDGIEGNYVHNSGPLEFGPDGMLYWAVGERYMPDLAQDPNVLNGKILRLTSSGEIPSDNPNPQSYIYSLGHRNPQGLAFHPQTHELWSTEHGPSEEQGCCRDEINRILPGHNYGWPIIRGSETKPGLETPVYHSGDTTTWAPTGGIFITQGNWQGSLVFTGLRGQALYRAVFDPSDATKIQRVDRYLYQKLGRLRNVIQGPDGKLYIAVSNQDGRGDPLSVDDRIIALTTDQLEDSNP</sequence>
<evidence type="ECO:0000313" key="3">
    <source>
        <dbReference type="Proteomes" id="UP000190961"/>
    </source>
</evidence>
<dbReference type="InterPro" id="IPR011042">
    <property type="entry name" value="6-blade_b-propeller_TolB-like"/>
</dbReference>
<dbReference type="Pfam" id="PF07995">
    <property type="entry name" value="GSDH"/>
    <property type="match status" value="1"/>
</dbReference>
<gene>
    <name evidence="2" type="ORF">SAMN05660236_5007</name>
</gene>
<dbReference type="AlphaFoldDB" id="A0A1T5MCL9"/>
<dbReference type="SUPFAM" id="SSF50952">
    <property type="entry name" value="Soluble quinoprotein glucose dehydrogenase"/>
    <property type="match status" value="1"/>
</dbReference>
<organism evidence="2 3">
    <name type="scientific">Ohtaekwangia koreensis</name>
    <dbReference type="NCBI Taxonomy" id="688867"/>
    <lineage>
        <taxon>Bacteria</taxon>
        <taxon>Pseudomonadati</taxon>
        <taxon>Bacteroidota</taxon>
        <taxon>Cytophagia</taxon>
        <taxon>Cytophagales</taxon>
        <taxon>Fulvivirgaceae</taxon>
        <taxon>Ohtaekwangia</taxon>
    </lineage>
</organism>
<dbReference type="Gene3D" id="2.120.10.30">
    <property type="entry name" value="TolB, C-terminal domain"/>
    <property type="match status" value="1"/>
</dbReference>
<dbReference type="Proteomes" id="UP000190961">
    <property type="component" value="Unassembled WGS sequence"/>
</dbReference>
<accession>A0A1T5MCL9</accession>
<dbReference type="PANTHER" id="PTHR19328">
    <property type="entry name" value="HEDGEHOG-INTERACTING PROTEIN"/>
    <property type="match status" value="1"/>
</dbReference>
<protein>
    <submittedName>
        <fullName evidence="2">Glucose/arabinose dehydrogenase, beta-propeller fold</fullName>
    </submittedName>
</protein>
<proteinExistence type="predicted"/>
<evidence type="ECO:0000313" key="2">
    <source>
        <dbReference type="EMBL" id="SKC85952.1"/>
    </source>
</evidence>
<reference evidence="2 3" key="1">
    <citation type="submission" date="2017-02" db="EMBL/GenBank/DDBJ databases">
        <authorList>
            <person name="Peterson S.W."/>
        </authorList>
    </citation>
    <scope>NUCLEOTIDE SEQUENCE [LARGE SCALE GENOMIC DNA]</scope>
    <source>
        <strain evidence="2 3">DSM 25262</strain>
    </source>
</reference>